<dbReference type="InterPro" id="IPR014710">
    <property type="entry name" value="RmlC-like_jellyroll"/>
</dbReference>
<dbReference type="SUPFAM" id="SSF46785">
    <property type="entry name" value="Winged helix' DNA-binding domain"/>
    <property type="match status" value="1"/>
</dbReference>
<keyword evidence="1" id="KW-0805">Transcription regulation</keyword>
<dbReference type="AlphaFoldDB" id="A0A2J7TJN8"/>
<dbReference type="OrthoDB" id="7506088at2"/>
<dbReference type="SMART" id="SM00100">
    <property type="entry name" value="cNMP"/>
    <property type="match status" value="1"/>
</dbReference>
<dbReference type="InterPro" id="IPR012318">
    <property type="entry name" value="HTH_CRP"/>
</dbReference>
<dbReference type="SUPFAM" id="SSF51206">
    <property type="entry name" value="cAMP-binding domain-like"/>
    <property type="match status" value="1"/>
</dbReference>
<feature type="domain" description="Cyclic nucleotide-binding" evidence="4">
    <location>
        <begin position="11"/>
        <end position="85"/>
    </location>
</feature>
<evidence type="ECO:0000256" key="2">
    <source>
        <dbReference type="ARBA" id="ARBA00023125"/>
    </source>
</evidence>
<evidence type="ECO:0000313" key="7">
    <source>
        <dbReference type="Proteomes" id="UP000236286"/>
    </source>
</evidence>
<dbReference type="EMBL" id="PDZR01000003">
    <property type="protein sequence ID" value="PNG26990.1"/>
    <property type="molecule type" value="Genomic_DNA"/>
</dbReference>
<dbReference type="GO" id="GO:0003700">
    <property type="term" value="F:DNA-binding transcription factor activity"/>
    <property type="evidence" value="ECO:0007669"/>
    <property type="project" value="TreeGrafter"/>
</dbReference>
<feature type="domain" description="HTH crp-type" evidence="5">
    <location>
        <begin position="145"/>
        <end position="211"/>
    </location>
</feature>
<evidence type="ECO:0000259" key="5">
    <source>
        <dbReference type="PROSITE" id="PS51063"/>
    </source>
</evidence>
<keyword evidence="3" id="KW-0804">Transcription</keyword>
<evidence type="ECO:0000313" key="6">
    <source>
        <dbReference type="EMBL" id="PNG26990.1"/>
    </source>
</evidence>
<dbReference type="Gene3D" id="1.10.10.10">
    <property type="entry name" value="Winged helix-like DNA-binding domain superfamily/Winged helix DNA-binding domain"/>
    <property type="match status" value="1"/>
</dbReference>
<organism evidence="6 7">
    <name type="scientific">Methylocella silvestris</name>
    <dbReference type="NCBI Taxonomy" id="199596"/>
    <lineage>
        <taxon>Bacteria</taxon>
        <taxon>Pseudomonadati</taxon>
        <taxon>Pseudomonadota</taxon>
        <taxon>Alphaproteobacteria</taxon>
        <taxon>Hyphomicrobiales</taxon>
        <taxon>Beijerinckiaceae</taxon>
        <taxon>Methylocella</taxon>
    </lineage>
</organism>
<protein>
    <submittedName>
        <fullName evidence="6">Cyclic nucleotide-binding protein</fullName>
    </submittedName>
</protein>
<accession>A0A2J7TJN8</accession>
<sequence length="237" mass="25833">MLTLARSRNHFLSSLSGEDSALFARHLRPMELPMGAALFSAAETISRIYFPESGVVSIVVELGSGQFIKVAMFGRNSVIGVGALLDGPTAIHHAIAQVSGAGLVGDAAALEHLVKQSESLREALAGYQQIMVAQIQQVAACNAVHTIEERLSRWLLQTRDLLHSDHLPLTQQALSQILAVQRSSVTPLARSLREAGLISYRRGRIHIVDRDGLSEICCECYAAINAHYHRLTGWKPH</sequence>
<evidence type="ECO:0000256" key="1">
    <source>
        <dbReference type="ARBA" id="ARBA00023015"/>
    </source>
</evidence>
<name>A0A2J7TJN8_METSI</name>
<dbReference type="Proteomes" id="UP000236286">
    <property type="component" value="Unassembled WGS sequence"/>
</dbReference>
<dbReference type="InterPro" id="IPR050397">
    <property type="entry name" value="Env_Response_Regulators"/>
</dbReference>
<dbReference type="PROSITE" id="PS50042">
    <property type="entry name" value="CNMP_BINDING_3"/>
    <property type="match status" value="1"/>
</dbReference>
<evidence type="ECO:0000259" key="4">
    <source>
        <dbReference type="PROSITE" id="PS50042"/>
    </source>
</evidence>
<proteinExistence type="predicted"/>
<evidence type="ECO:0000256" key="3">
    <source>
        <dbReference type="ARBA" id="ARBA00023163"/>
    </source>
</evidence>
<dbReference type="Pfam" id="PF13545">
    <property type="entry name" value="HTH_Crp_2"/>
    <property type="match status" value="1"/>
</dbReference>
<keyword evidence="2" id="KW-0238">DNA-binding</keyword>
<dbReference type="Pfam" id="PF00027">
    <property type="entry name" value="cNMP_binding"/>
    <property type="match status" value="1"/>
</dbReference>
<dbReference type="Gene3D" id="2.60.120.10">
    <property type="entry name" value="Jelly Rolls"/>
    <property type="match status" value="1"/>
</dbReference>
<dbReference type="InterPro" id="IPR036388">
    <property type="entry name" value="WH-like_DNA-bd_sf"/>
</dbReference>
<dbReference type="InterPro" id="IPR036390">
    <property type="entry name" value="WH_DNA-bd_sf"/>
</dbReference>
<dbReference type="CDD" id="cd00038">
    <property type="entry name" value="CAP_ED"/>
    <property type="match status" value="1"/>
</dbReference>
<dbReference type="PROSITE" id="PS51063">
    <property type="entry name" value="HTH_CRP_2"/>
    <property type="match status" value="1"/>
</dbReference>
<dbReference type="GO" id="GO:0005829">
    <property type="term" value="C:cytosol"/>
    <property type="evidence" value="ECO:0007669"/>
    <property type="project" value="TreeGrafter"/>
</dbReference>
<gene>
    <name evidence="6" type="ORF">CR492_04620</name>
</gene>
<dbReference type="InterPro" id="IPR000595">
    <property type="entry name" value="cNMP-bd_dom"/>
</dbReference>
<dbReference type="InterPro" id="IPR018490">
    <property type="entry name" value="cNMP-bd_dom_sf"/>
</dbReference>
<reference evidence="6 7" key="1">
    <citation type="submission" date="2017-10" db="EMBL/GenBank/DDBJ databases">
        <title>Genome announcement of Methylocella silvestris TVC from permafrost.</title>
        <authorList>
            <person name="Wang J."/>
            <person name="Geng K."/>
            <person name="Ul-Haque F."/>
            <person name="Crombie A.T."/>
            <person name="Street L.E."/>
            <person name="Wookey P.A."/>
            <person name="Murrell J.C."/>
            <person name="Pratscher J."/>
        </authorList>
    </citation>
    <scope>NUCLEOTIDE SEQUENCE [LARGE SCALE GENOMIC DNA]</scope>
    <source>
        <strain evidence="6 7">TVC</strain>
    </source>
</reference>
<comment type="caution">
    <text evidence="6">The sequence shown here is derived from an EMBL/GenBank/DDBJ whole genome shotgun (WGS) entry which is preliminary data.</text>
</comment>
<dbReference type="PANTHER" id="PTHR24567">
    <property type="entry name" value="CRP FAMILY TRANSCRIPTIONAL REGULATORY PROTEIN"/>
    <property type="match status" value="1"/>
</dbReference>
<dbReference type="GO" id="GO:0003677">
    <property type="term" value="F:DNA binding"/>
    <property type="evidence" value="ECO:0007669"/>
    <property type="project" value="UniProtKB-KW"/>
</dbReference>
<dbReference type="PANTHER" id="PTHR24567:SF74">
    <property type="entry name" value="HTH-TYPE TRANSCRIPTIONAL REGULATOR ARCR"/>
    <property type="match status" value="1"/>
</dbReference>